<comment type="catalytic activity">
    <reaction evidence="7">
        <text>shikimate + ATP = 3-phosphoshikimate + ADP + H(+)</text>
        <dbReference type="Rhea" id="RHEA:13121"/>
        <dbReference type="ChEBI" id="CHEBI:15378"/>
        <dbReference type="ChEBI" id="CHEBI:30616"/>
        <dbReference type="ChEBI" id="CHEBI:36208"/>
        <dbReference type="ChEBI" id="CHEBI:145989"/>
        <dbReference type="ChEBI" id="CHEBI:456216"/>
        <dbReference type="EC" id="2.7.1.71"/>
    </reaction>
</comment>
<comment type="pathway">
    <text evidence="7">Metabolic intermediate biosynthesis; chorismate biosynthesis; chorismate from D-erythrose 4-phosphate and phosphoenolpyruvate: step 5/7.</text>
</comment>
<dbReference type="Pfam" id="PF01381">
    <property type="entry name" value="HTH_3"/>
    <property type="match status" value="1"/>
</dbReference>
<feature type="binding site" evidence="7">
    <location>
        <position position="201"/>
    </location>
    <ligand>
        <name>substrate</name>
    </ligand>
</feature>
<dbReference type="InterPro" id="IPR001387">
    <property type="entry name" value="Cro/C1-type_HTH"/>
</dbReference>
<evidence type="ECO:0000313" key="10">
    <source>
        <dbReference type="Proteomes" id="UP000825009"/>
    </source>
</evidence>
<evidence type="ECO:0000256" key="3">
    <source>
        <dbReference type="ARBA" id="ARBA00022741"/>
    </source>
</evidence>
<keyword evidence="7" id="KW-0963">Cytoplasm</keyword>
<dbReference type="NCBIfam" id="NF006015">
    <property type="entry name" value="PRK08154.1"/>
    <property type="match status" value="1"/>
</dbReference>
<dbReference type="UniPathway" id="UPA00053">
    <property type="reaction ID" value="UER00088"/>
</dbReference>
<feature type="binding site" evidence="7">
    <location>
        <position position="136"/>
    </location>
    <ligand>
        <name>Mg(2+)</name>
        <dbReference type="ChEBI" id="CHEBI:18420"/>
    </ligand>
</feature>
<comment type="similarity">
    <text evidence="7">Belongs to the shikimate kinase family.</text>
</comment>
<evidence type="ECO:0000256" key="4">
    <source>
        <dbReference type="ARBA" id="ARBA00022777"/>
    </source>
</evidence>
<dbReference type="CDD" id="cd00464">
    <property type="entry name" value="SK"/>
    <property type="match status" value="1"/>
</dbReference>
<dbReference type="SMART" id="SM00530">
    <property type="entry name" value="HTH_XRE"/>
    <property type="match status" value="1"/>
</dbReference>
<feature type="binding site" evidence="7">
    <location>
        <begin position="132"/>
        <end position="137"/>
    </location>
    <ligand>
        <name>ATP</name>
        <dbReference type="ChEBI" id="CHEBI:30616"/>
    </ligand>
</feature>
<keyword evidence="3 7" id="KW-0547">Nucleotide-binding</keyword>
<feature type="domain" description="HTH cro/C1-type" evidence="8">
    <location>
        <begin position="25"/>
        <end position="79"/>
    </location>
</feature>
<dbReference type="HAMAP" id="MF_00109">
    <property type="entry name" value="Shikimate_kinase"/>
    <property type="match status" value="1"/>
</dbReference>
<keyword evidence="4 7" id="KW-0418">Kinase</keyword>
<dbReference type="GO" id="GO:0009423">
    <property type="term" value="P:chorismate biosynthetic process"/>
    <property type="evidence" value="ECO:0007669"/>
    <property type="project" value="UniProtKB-UniRule"/>
</dbReference>
<feature type="binding site" evidence="7">
    <location>
        <position position="259"/>
    </location>
    <ligand>
        <name>substrate</name>
    </ligand>
</feature>
<comment type="caution">
    <text evidence="7">Lacks conserved residue(s) required for the propagation of feature annotation.</text>
</comment>
<evidence type="ECO:0000256" key="1">
    <source>
        <dbReference type="ARBA" id="ARBA00022605"/>
    </source>
</evidence>
<proteinExistence type="inferred from homology"/>
<keyword evidence="2 7" id="KW-0808">Transferase</keyword>
<dbReference type="PROSITE" id="PS50943">
    <property type="entry name" value="HTH_CROC1"/>
    <property type="match status" value="1"/>
</dbReference>
<keyword evidence="5 7" id="KW-0067">ATP-binding</keyword>
<dbReference type="RefSeq" id="WP_219000424.1">
    <property type="nucleotide sequence ID" value="NZ_CP079194.1"/>
</dbReference>
<dbReference type="KEGG" id="gce:KYE46_09705"/>
<dbReference type="GO" id="GO:0000287">
    <property type="term" value="F:magnesium ion binding"/>
    <property type="evidence" value="ECO:0007669"/>
    <property type="project" value="UniProtKB-UniRule"/>
</dbReference>
<evidence type="ECO:0000313" key="9">
    <source>
        <dbReference type="EMBL" id="QXT38227.1"/>
    </source>
</evidence>
<evidence type="ECO:0000256" key="7">
    <source>
        <dbReference type="HAMAP-Rule" id="MF_00109"/>
    </source>
</evidence>
<name>A0A8F6YBI9_9RHOB</name>
<sequence length="299" mass="33185">MPDDARHIPFEEDVAELIHHVGEKVLSLRKARRMSRRELSETSGVSPRYLAKLEGGDGNISIGLLKRVALALDTPVEQILVRDDPQAAETLHMMQMYRRADAGTRARVLQVLDPERTRAQKAERLCLVGLRGAGKSTLGARISAAFDAPFIELNDEIEQNAGMPVAEIIALYGQEGYRQLEADTLGAIVKSHERAIVAVAGGIVSEETTFQQLLSRFHSVWVRTSPGEHMERVRAQGDVRPMEGNPQAMIQLRQILKAREVYYAQADHLLDTSGKSVDVSEAELSDLIQTYQILGADRR</sequence>
<comment type="subcellular location">
    <subcellularLocation>
        <location evidence="7">Cytoplasm</location>
    </subcellularLocation>
</comment>
<dbReference type="CDD" id="cd00093">
    <property type="entry name" value="HTH_XRE"/>
    <property type="match status" value="1"/>
</dbReference>
<feature type="binding site" evidence="7">
    <location>
        <position position="178"/>
    </location>
    <ligand>
        <name>substrate</name>
    </ligand>
</feature>
<protein>
    <recommendedName>
        <fullName evidence="7">Shikimate kinase</fullName>
        <shortName evidence="7">SK</shortName>
        <ecNumber evidence="7">2.7.1.71</ecNumber>
    </recommendedName>
</protein>
<dbReference type="EMBL" id="CP079194">
    <property type="protein sequence ID" value="QXT38227.1"/>
    <property type="molecule type" value="Genomic_DNA"/>
</dbReference>
<accession>A0A8F6YBI9</accession>
<dbReference type="Pfam" id="PF01202">
    <property type="entry name" value="SKI"/>
    <property type="match status" value="1"/>
</dbReference>
<dbReference type="GO" id="GO:0004765">
    <property type="term" value="F:shikimate kinase activity"/>
    <property type="evidence" value="ECO:0007669"/>
    <property type="project" value="UniProtKB-UniRule"/>
</dbReference>
<organism evidence="9 10">
    <name type="scientific">Gymnodinialimonas ceratoperidinii</name>
    <dbReference type="NCBI Taxonomy" id="2856823"/>
    <lineage>
        <taxon>Bacteria</taxon>
        <taxon>Pseudomonadati</taxon>
        <taxon>Pseudomonadota</taxon>
        <taxon>Alphaproteobacteria</taxon>
        <taxon>Rhodobacterales</taxon>
        <taxon>Paracoccaceae</taxon>
        <taxon>Gymnodinialimonas</taxon>
    </lineage>
</organism>
<reference evidence="9 10" key="1">
    <citation type="submission" date="2021-07" db="EMBL/GenBank/DDBJ databases">
        <title>A novel Jannaschia species isolated from marine dinoflagellate Ceratoperidinium margalefii.</title>
        <authorList>
            <person name="Jiang Y."/>
            <person name="Li Z."/>
        </authorList>
    </citation>
    <scope>NUCLEOTIDE SEQUENCE [LARGE SCALE GENOMIC DNA]</scope>
    <source>
        <strain evidence="9 10">J12C1-MA-4</strain>
    </source>
</reference>
<dbReference type="InterPro" id="IPR000623">
    <property type="entry name" value="Shikimate_kinase/TSH1"/>
</dbReference>
<evidence type="ECO:0000256" key="6">
    <source>
        <dbReference type="ARBA" id="ARBA00023141"/>
    </source>
</evidence>
<dbReference type="AlphaFoldDB" id="A0A8F6YBI9"/>
<keyword evidence="7" id="KW-0460">Magnesium</keyword>
<evidence type="ECO:0000256" key="2">
    <source>
        <dbReference type="ARBA" id="ARBA00022679"/>
    </source>
</evidence>
<keyword evidence="1 7" id="KW-0028">Amino-acid biosynthesis</keyword>
<dbReference type="EC" id="2.7.1.71" evidence="7"/>
<dbReference type="PANTHER" id="PTHR21087:SF16">
    <property type="entry name" value="SHIKIMATE KINASE 1, CHLOROPLASTIC"/>
    <property type="match status" value="1"/>
</dbReference>
<comment type="cofactor">
    <cofactor evidence="7">
        <name>Mg(2+)</name>
        <dbReference type="ChEBI" id="CHEBI:18420"/>
    </cofactor>
    <text evidence="7">Binds 1 Mg(2+) ion per subunit.</text>
</comment>
<gene>
    <name evidence="7" type="primary">aroK</name>
    <name evidence="9" type="ORF">KYE46_09705</name>
</gene>
<keyword evidence="7" id="KW-0479">Metal-binding</keyword>
<comment type="function">
    <text evidence="7">Catalyzes the specific phosphorylation of the 3-hydroxyl group of shikimic acid using ATP as a cosubstrate.</text>
</comment>
<dbReference type="PANTHER" id="PTHR21087">
    <property type="entry name" value="SHIKIMATE KINASE"/>
    <property type="match status" value="1"/>
</dbReference>
<dbReference type="InterPro" id="IPR031322">
    <property type="entry name" value="Shikimate/glucono_kinase"/>
</dbReference>
<dbReference type="Proteomes" id="UP000825009">
    <property type="component" value="Chromosome"/>
</dbReference>
<feature type="binding site" evidence="7">
    <location>
        <position position="240"/>
    </location>
    <ligand>
        <name>ATP</name>
        <dbReference type="ChEBI" id="CHEBI:30616"/>
    </ligand>
</feature>
<dbReference type="GO" id="GO:0005524">
    <property type="term" value="F:ATP binding"/>
    <property type="evidence" value="ECO:0007669"/>
    <property type="project" value="UniProtKB-UniRule"/>
</dbReference>
<evidence type="ECO:0000259" key="8">
    <source>
        <dbReference type="PROSITE" id="PS50943"/>
    </source>
</evidence>
<keyword evidence="10" id="KW-1185">Reference proteome</keyword>
<dbReference type="GO" id="GO:0008652">
    <property type="term" value="P:amino acid biosynthetic process"/>
    <property type="evidence" value="ECO:0007669"/>
    <property type="project" value="UniProtKB-KW"/>
</dbReference>
<dbReference type="GO" id="GO:0009073">
    <property type="term" value="P:aromatic amino acid family biosynthetic process"/>
    <property type="evidence" value="ECO:0007669"/>
    <property type="project" value="UniProtKB-KW"/>
</dbReference>
<comment type="subunit">
    <text evidence="7">Monomer.</text>
</comment>
<dbReference type="GO" id="GO:0005829">
    <property type="term" value="C:cytosol"/>
    <property type="evidence" value="ECO:0007669"/>
    <property type="project" value="TreeGrafter"/>
</dbReference>
<evidence type="ECO:0000256" key="5">
    <source>
        <dbReference type="ARBA" id="ARBA00022840"/>
    </source>
</evidence>
<keyword evidence="6 7" id="KW-0057">Aromatic amino acid biosynthesis</keyword>